<proteinExistence type="predicted"/>
<dbReference type="Pfam" id="PF00392">
    <property type="entry name" value="GntR"/>
    <property type="match status" value="1"/>
</dbReference>
<dbReference type="SMART" id="SM00345">
    <property type="entry name" value="HTH_GNTR"/>
    <property type="match status" value="1"/>
</dbReference>
<protein>
    <submittedName>
        <fullName evidence="5">GntR family transcriptional regulator</fullName>
    </submittedName>
</protein>
<dbReference type="PROSITE" id="PS50949">
    <property type="entry name" value="HTH_GNTR"/>
    <property type="match status" value="1"/>
</dbReference>
<keyword evidence="3" id="KW-0804">Transcription</keyword>
<dbReference type="InterPro" id="IPR011711">
    <property type="entry name" value="GntR_C"/>
</dbReference>
<evidence type="ECO:0000313" key="6">
    <source>
        <dbReference type="Proteomes" id="UP001499863"/>
    </source>
</evidence>
<keyword evidence="1" id="KW-0805">Transcription regulation</keyword>
<evidence type="ECO:0000259" key="4">
    <source>
        <dbReference type="PROSITE" id="PS50949"/>
    </source>
</evidence>
<dbReference type="Gene3D" id="1.20.120.530">
    <property type="entry name" value="GntR ligand-binding domain-like"/>
    <property type="match status" value="1"/>
</dbReference>
<keyword evidence="6" id="KW-1185">Reference proteome</keyword>
<reference evidence="5 6" key="1">
    <citation type="journal article" date="2019" name="Int. J. Syst. Evol. Microbiol.">
        <title>The Global Catalogue of Microorganisms (GCM) 10K type strain sequencing project: providing services to taxonomists for standard genome sequencing and annotation.</title>
        <authorList>
            <consortium name="The Broad Institute Genomics Platform"/>
            <consortium name="The Broad Institute Genome Sequencing Center for Infectious Disease"/>
            <person name="Wu L."/>
            <person name="Ma J."/>
        </authorList>
    </citation>
    <scope>NUCLEOTIDE SEQUENCE [LARGE SCALE GENOMIC DNA]</scope>
    <source>
        <strain evidence="5 6">JCM 12393</strain>
    </source>
</reference>
<dbReference type="InterPro" id="IPR000524">
    <property type="entry name" value="Tscrpt_reg_HTH_GntR"/>
</dbReference>
<dbReference type="InterPro" id="IPR036390">
    <property type="entry name" value="WH_DNA-bd_sf"/>
</dbReference>
<evidence type="ECO:0000256" key="3">
    <source>
        <dbReference type="ARBA" id="ARBA00023163"/>
    </source>
</evidence>
<keyword evidence="2" id="KW-0238">DNA-binding</keyword>
<evidence type="ECO:0000256" key="2">
    <source>
        <dbReference type="ARBA" id="ARBA00023125"/>
    </source>
</evidence>
<sequence length="221" mass="24543">MPVPAGPTNPAPLPLERAPLHEHVRAFILEGLVAGRWEPGDRIVERRVAVELGTSQAPVREALRELEAMELVTSSPNKGARVQELTVEQLRDVYVVRAALERRAVMLAAPRLAGNTAALEEHLLAMRRAAVEGDVDGQALHGVAFHRAIVHACGNPVLIRHWDGLGVEVWTRLSLRWLRTELHDNAEDHEEIAEGLLRGDTHLGRLMERHVMDYAREPKGS</sequence>
<dbReference type="InterPro" id="IPR036388">
    <property type="entry name" value="WH-like_DNA-bd_sf"/>
</dbReference>
<accession>A0ABN1XX17</accession>
<dbReference type="InterPro" id="IPR008920">
    <property type="entry name" value="TF_FadR/GntR_C"/>
</dbReference>
<evidence type="ECO:0000256" key="1">
    <source>
        <dbReference type="ARBA" id="ARBA00023015"/>
    </source>
</evidence>
<dbReference type="PANTHER" id="PTHR43537:SF24">
    <property type="entry name" value="GLUCONATE OPERON TRANSCRIPTIONAL REPRESSOR"/>
    <property type="match status" value="1"/>
</dbReference>
<dbReference type="Pfam" id="PF07729">
    <property type="entry name" value="FCD"/>
    <property type="match status" value="1"/>
</dbReference>
<dbReference type="Gene3D" id="1.10.10.10">
    <property type="entry name" value="Winged helix-like DNA-binding domain superfamily/Winged helix DNA-binding domain"/>
    <property type="match status" value="1"/>
</dbReference>
<dbReference type="SUPFAM" id="SSF48008">
    <property type="entry name" value="GntR ligand-binding domain-like"/>
    <property type="match status" value="1"/>
</dbReference>
<name>A0ABN1XX17_9ACTN</name>
<feature type="domain" description="HTH gntR-type" evidence="4">
    <location>
        <begin position="18"/>
        <end position="85"/>
    </location>
</feature>
<dbReference type="PANTHER" id="PTHR43537">
    <property type="entry name" value="TRANSCRIPTIONAL REGULATOR, GNTR FAMILY"/>
    <property type="match status" value="1"/>
</dbReference>
<dbReference type="SMART" id="SM00895">
    <property type="entry name" value="FCD"/>
    <property type="match status" value="1"/>
</dbReference>
<gene>
    <name evidence="5" type="ORF">GCM10009639_23360</name>
</gene>
<dbReference type="RefSeq" id="WP_344332831.1">
    <property type="nucleotide sequence ID" value="NZ_BAAAKJ010000122.1"/>
</dbReference>
<dbReference type="Proteomes" id="UP001499863">
    <property type="component" value="Unassembled WGS sequence"/>
</dbReference>
<dbReference type="SUPFAM" id="SSF46785">
    <property type="entry name" value="Winged helix' DNA-binding domain"/>
    <property type="match status" value="1"/>
</dbReference>
<organism evidence="5 6">
    <name type="scientific">Kitasatospora putterlickiae</name>
    <dbReference type="NCBI Taxonomy" id="221725"/>
    <lineage>
        <taxon>Bacteria</taxon>
        <taxon>Bacillati</taxon>
        <taxon>Actinomycetota</taxon>
        <taxon>Actinomycetes</taxon>
        <taxon>Kitasatosporales</taxon>
        <taxon>Streptomycetaceae</taxon>
        <taxon>Kitasatospora</taxon>
    </lineage>
</organism>
<evidence type="ECO:0000313" key="5">
    <source>
        <dbReference type="EMBL" id="GAA1392230.1"/>
    </source>
</evidence>
<dbReference type="CDD" id="cd07377">
    <property type="entry name" value="WHTH_GntR"/>
    <property type="match status" value="1"/>
</dbReference>
<dbReference type="EMBL" id="BAAAKJ010000122">
    <property type="protein sequence ID" value="GAA1392230.1"/>
    <property type="molecule type" value="Genomic_DNA"/>
</dbReference>
<comment type="caution">
    <text evidence="5">The sequence shown here is derived from an EMBL/GenBank/DDBJ whole genome shotgun (WGS) entry which is preliminary data.</text>
</comment>